<protein>
    <submittedName>
        <fullName evidence="2">Uncharacterized protein</fullName>
    </submittedName>
</protein>
<dbReference type="AlphaFoldDB" id="A0A8X7Q4W4"/>
<evidence type="ECO:0000313" key="3">
    <source>
        <dbReference type="Proteomes" id="UP000886595"/>
    </source>
</evidence>
<evidence type="ECO:0000313" key="2">
    <source>
        <dbReference type="EMBL" id="KAG2263555.1"/>
    </source>
</evidence>
<dbReference type="EMBL" id="JAAMPC010000014">
    <property type="protein sequence ID" value="KAG2263555.1"/>
    <property type="molecule type" value="Genomic_DNA"/>
</dbReference>
<feature type="region of interest" description="Disordered" evidence="1">
    <location>
        <begin position="17"/>
        <end position="39"/>
    </location>
</feature>
<feature type="compositionally biased region" description="Basic and acidic residues" evidence="1">
    <location>
        <begin position="102"/>
        <end position="116"/>
    </location>
</feature>
<accession>A0A8X7Q4W4</accession>
<evidence type="ECO:0000256" key="1">
    <source>
        <dbReference type="SAM" id="MobiDB-lite"/>
    </source>
</evidence>
<feature type="compositionally biased region" description="Basic and acidic residues" evidence="1">
    <location>
        <begin position="29"/>
        <end position="38"/>
    </location>
</feature>
<gene>
    <name evidence="2" type="ORF">Bca52824_070634</name>
</gene>
<organism evidence="2 3">
    <name type="scientific">Brassica carinata</name>
    <name type="common">Ethiopian mustard</name>
    <name type="synonym">Abyssinian cabbage</name>
    <dbReference type="NCBI Taxonomy" id="52824"/>
    <lineage>
        <taxon>Eukaryota</taxon>
        <taxon>Viridiplantae</taxon>
        <taxon>Streptophyta</taxon>
        <taxon>Embryophyta</taxon>
        <taxon>Tracheophyta</taxon>
        <taxon>Spermatophyta</taxon>
        <taxon>Magnoliopsida</taxon>
        <taxon>eudicotyledons</taxon>
        <taxon>Gunneridae</taxon>
        <taxon>Pentapetalae</taxon>
        <taxon>rosids</taxon>
        <taxon>malvids</taxon>
        <taxon>Brassicales</taxon>
        <taxon>Brassicaceae</taxon>
        <taxon>Brassiceae</taxon>
        <taxon>Brassica</taxon>
    </lineage>
</organism>
<keyword evidence="3" id="KW-1185">Reference proteome</keyword>
<feature type="region of interest" description="Disordered" evidence="1">
    <location>
        <begin position="92"/>
        <end position="126"/>
    </location>
</feature>
<dbReference type="Proteomes" id="UP000886595">
    <property type="component" value="Unassembled WGS sequence"/>
</dbReference>
<feature type="compositionally biased region" description="Polar residues" evidence="1">
    <location>
        <begin position="92"/>
        <end position="101"/>
    </location>
</feature>
<name>A0A8X7Q4W4_BRACI</name>
<proteinExistence type="predicted"/>
<dbReference type="OrthoDB" id="71302at2759"/>
<sequence length="126" mass="14306">MKIHCLSCRCDCEELENRGEHHKKRRRKKEEGPTRKAELSNYGVKELTWENGQLTVHGLGEGVEPTTSANLLWTQALNGCETLESVVHQAALQPSKTQLQSQKERDHNNPRARTDPVQENAVIPKK</sequence>
<reference evidence="2 3" key="1">
    <citation type="submission" date="2020-02" db="EMBL/GenBank/DDBJ databases">
        <authorList>
            <person name="Ma Q."/>
            <person name="Huang Y."/>
            <person name="Song X."/>
            <person name="Pei D."/>
        </authorList>
    </citation>
    <scope>NUCLEOTIDE SEQUENCE [LARGE SCALE GENOMIC DNA]</scope>
    <source>
        <strain evidence="2">Sxm20200214</strain>
        <tissue evidence="2">Leaf</tissue>
    </source>
</reference>
<comment type="caution">
    <text evidence="2">The sequence shown here is derived from an EMBL/GenBank/DDBJ whole genome shotgun (WGS) entry which is preliminary data.</text>
</comment>